<evidence type="ECO:0000313" key="2">
    <source>
        <dbReference type="Proteomes" id="UP001295794"/>
    </source>
</evidence>
<proteinExistence type="predicted"/>
<name>A0AAD2K7J8_9AGAR</name>
<dbReference type="AlphaFoldDB" id="A0AAD2K7J8"/>
<protein>
    <submittedName>
        <fullName evidence="1">Uncharacterized protein</fullName>
    </submittedName>
</protein>
<accession>A0AAD2K7J8</accession>
<sequence>MGIDDTTRAVGRARAWELVASCERLGIWFHGELWGTGQPDAEATERALWSIGHEADGGTEALGCEVVWPIGVGD</sequence>
<gene>
    <name evidence="1" type="ORF">MYCIT1_LOCUS35600</name>
</gene>
<reference evidence="1" key="1">
    <citation type="submission" date="2023-11" db="EMBL/GenBank/DDBJ databases">
        <authorList>
            <person name="De Vega J J."/>
            <person name="De Vega J J."/>
        </authorList>
    </citation>
    <scope>NUCLEOTIDE SEQUENCE</scope>
</reference>
<comment type="caution">
    <text evidence="1">The sequence shown here is derived from an EMBL/GenBank/DDBJ whole genome shotgun (WGS) entry which is preliminary data.</text>
</comment>
<keyword evidence="2" id="KW-1185">Reference proteome</keyword>
<dbReference type="EMBL" id="CAVNYO010000466">
    <property type="protein sequence ID" value="CAK5283225.1"/>
    <property type="molecule type" value="Genomic_DNA"/>
</dbReference>
<dbReference type="Proteomes" id="UP001295794">
    <property type="component" value="Unassembled WGS sequence"/>
</dbReference>
<organism evidence="1 2">
    <name type="scientific">Mycena citricolor</name>
    <dbReference type="NCBI Taxonomy" id="2018698"/>
    <lineage>
        <taxon>Eukaryota</taxon>
        <taxon>Fungi</taxon>
        <taxon>Dikarya</taxon>
        <taxon>Basidiomycota</taxon>
        <taxon>Agaricomycotina</taxon>
        <taxon>Agaricomycetes</taxon>
        <taxon>Agaricomycetidae</taxon>
        <taxon>Agaricales</taxon>
        <taxon>Marasmiineae</taxon>
        <taxon>Mycenaceae</taxon>
        <taxon>Mycena</taxon>
    </lineage>
</organism>
<evidence type="ECO:0000313" key="1">
    <source>
        <dbReference type="EMBL" id="CAK5283225.1"/>
    </source>
</evidence>